<feature type="transmembrane region" description="Helical" evidence="1">
    <location>
        <begin position="85"/>
        <end position="114"/>
    </location>
</feature>
<feature type="transmembrane region" description="Helical" evidence="1">
    <location>
        <begin position="455"/>
        <end position="474"/>
    </location>
</feature>
<protein>
    <submittedName>
        <fullName evidence="2">Uncharacterized protein</fullName>
    </submittedName>
</protein>
<feature type="transmembrane region" description="Helical" evidence="1">
    <location>
        <begin position="203"/>
        <end position="222"/>
    </location>
</feature>
<name>A0A0A2T539_9BACI</name>
<evidence type="ECO:0000313" key="2">
    <source>
        <dbReference type="EMBL" id="KGP70862.1"/>
    </source>
</evidence>
<feature type="transmembrane region" description="Helical" evidence="1">
    <location>
        <begin position="346"/>
        <end position="366"/>
    </location>
</feature>
<sequence>MKDFQTLKFLDLFKGLFHLFGIHYPVLRRILQVKLTMDQRRVPTIFNQSNKKDDKDKNYFLSSLWIYALMGLFIIPFILLGDNYFFQMSIGFGVIMFIVMTSMISDFSSVLLDLRDRTILSPKPIDKRTIGLAKALHICIYLFFLTLSTTGIPLIVGLFVQGIAFFCIFFVSIILLDLLIIVLTALIYLLILKFFDGEKLKDIINYVQISLSIAMVIGYQLLGRSFQLIDTTVSFEPQWWQYVIPPFWFGAPFELVLNRNDSSYIIVFTCLALLVPVISMVIYAKLMPNFERNLQKLSNFSVTKKNNSKRKNTLLGRWMLRNKEERAFYHFATYMMKNEREFRLKVYPSIGFSFIFPFIFIFNILQGSSLSEVSEGNAYFNIYLCALMIPSSIIMLKYSGKYNGAWIFRTTPIKDYGFLYSGTLKAFFIKLFVPVYVVLSLIFLSVFGIRILPDLVVVLFSAQLFVVVCYHILLKGTLPFSDSFSKMQQSDGWKSLTSMVVIAVMGGAHYLIGSLFDGAIYIYLLLLIIANLFTWRNIYNK</sequence>
<feature type="transmembrane region" description="Helical" evidence="1">
    <location>
        <begin position="59"/>
        <end position="79"/>
    </location>
</feature>
<reference evidence="2 3" key="1">
    <citation type="journal article" date="2015" name="Stand. Genomic Sci.">
        <title>High quality draft genome sequence of the moderately halophilic bacterium Pontibacillus yanchengensis Y32(T) and comparison among Pontibacillus genomes.</title>
        <authorList>
            <person name="Huang J."/>
            <person name="Qiao Z.X."/>
            <person name="Tang J.W."/>
            <person name="Wang G."/>
        </authorList>
    </citation>
    <scope>NUCLEOTIDE SEQUENCE [LARGE SCALE GENOMIC DNA]</scope>
    <source>
        <strain evidence="2 3">Y32</strain>
    </source>
</reference>
<dbReference type="AlphaFoldDB" id="A0A0A2T539"/>
<feature type="transmembrane region" description="Helical" evidence="1">
    <location>
        <begin position="518"/>
        <end position="535"/>
    </location>
</feature>
<feature type="transmembrane region" description="Helical" evidence="1">
    <location>
        <begin position="264"/>
        <end position="286"/>
    </location>
</feature>
<dbReference type="RefSeq" id="WP_036824574.1">
    <property type="nucleotide sequence ID" value="NZ_AVBF01000105.1"/>
</dbReference>
<feature type="transmembrane region" description="Helical" evidence="1">
    <location>
        <begin position="135"/>
        <end position="156"/>
    </location>
</feature>
<organism evidence="2 3">
    <name type="scientific">Pontibacillus yanchengensis Y32</name>
    <dbReference type="NCBI Taxonomy" id="1385514"/>
    <lineage>
        <taxon>Bacteria</taxon>
        <taxon>Bacillati</taxon>
        <taxon>Bacillota</taxon>
        <taxon>Bacilli</taxon>
        <taxon>Bacillales</taxon>
        <taxon>Bacillaceae</taxon>
        <taxon>Pontibacillus</taxon>
    </lineage>
</organism>
<accession>A0A0A2T539</accession>
<feature type="transmembrane region" description="Helical" evidence="1">
    <location>
        <begin position="162"/>
        <end position="191"/>
    </location>
</feature>
<evidence type="ECO:0000313" key="3">
    <source>
        <dbReference type="Proteomes" id="UP000030147"/>
    </source>
</evidence>
<dbReference type="EMBL" id="AVBF01000105">
    <property type="protein sequence ID" value="KGP70862.1"/>
    <property type="molecule type" value="Genomic_DNA"/>
</dbReference>
<keyword evidence="1" id="KW-1133">Transmembrane helix</keyword>
<dbReference type="Proteomes" id="UP000030147">
    <property type="component" value="Unassembled WGS sequence"/>
</dbReference>
<feature type="transmembrane region" description="Helical" evidence="1">
    <location>
        <begin position="427"/>
        <end position="449"/>
    </location>
</feature>
<dbReference type="OrthoDB" id="2659138at2"/>
<keyword evidence="3" id="KW-1185">Reference proteome</keyword>
<dbReference type="eggNOG" id="ENOG502Z7WB">
    <property type="taxonomic scope" value="Bacteria"/>
</dbReference>
<comment type="caution">
    <text evidence="2">The sequence shown here is derived from an EMBL/GenBank/DDBJ whole genome shotgun (WGS) entry which is preliminary data.</text>
</comment>
<evidence type="ECO:0000256" key="1">
    <source>
        <dbReference type="SAM" id="Phobius"/>
    </source>
</evidence>
<dbReference type="STRING" id="1385514.N782_03500"/>
<feature type="transmembrane region" description="Helical" evidence="1">
    <location>
        <begin position="378"/>
        <end position="396"/>
    </location>
</feature>
<gene>
    <name evidence="2" type="ORF">N782_03500</name>
</gene>
<keyword evidence="1" id="KW-0472">Membrane</keyword>
<keyword evidence="1" id="KW-0812">Transmembrane</keyword>
<proteinExistence type="predicted"/>